<comment type="caution">
    <text evidence="1">The sequence shown here is derived from an EMBL/GenBank/DDBJ whole genome shotgun (WGS) entry which is preliminary data.</text>
</comment>
<dbReference type="OrthoDB" id="3870539at2"/>
<proteinExistence type="predicted"/>
<reference evidence="1 2" key="1">
    <citation type="submission" date="2019-04" db="EMBL/GenBank/DDBJ databases">
        <title>Streptomyces oryziradicis sp. nov., a novel actinomycete isolated from rhizosphere soil of rice (Oryza sativa L.).</title>
        <authorList>
            <person name="Li C."/>
        </authorList>
    </citation>
    <scope>NUCLEOTIDE SEQUENCE [LARGE SCALE GENOMIC DNA]</scope>
    <source>
        <strain evidence="1 2">NEAU-C40</strain>
    </source>
</reference>
<evidence type="ECO:0000313" key="1">
    <source>
        <dbReference type="EMBL" id="TKA04865.1"/>
    </source>
</evidence>
<evidence type="ECO:0000313" key="2">
    <source>
        <dbReference type="Proteomes" id="UP000305778"/>
    </source>
</evidence>
<accession>A0A4U0SWI4</accession>
<keyword evidence="2" id="KW-1185">Reference proteome</keyword>
<dbReference type="RefSeq" id="WP_136727926.1">
    <property type="nucleotide sequence ID" value="NZ_JAOPYF010000057.1"/>
</dbReference>
<organism evidence="1 2">
    <name type="scientific">Actinacidiphila oryziradicis</name>
    <dbReference type="NCBI Taxonomy" id="2571141"/>
    <lineage>
        <taxon>Bacteria</taxon>
        <taxon>Bacillati</taxon>
        <taxon>Actinomycetota</taxon>
        <taxon>Actinomycetes</taxon>
        <taxon>Kitasatosporales</taxon>
        <taxon>Streptomycetaceae</taxon>
        <taxon>Actinacidiphila</taxon>
    </lineage>
</organism>
<protein>
    <submittedName>
        <fullName evidence="1">Toxin Doc</fullName>
    </submittedName>
</protein>
<gene>
    <name evidence="1" type="ORF">FCI23_33800</name>
</gene>
<dbReference type="Proteomes" id="UP000305778">
    <property type="component" value="Unassembled WGS sequence"/>
</dbReference>
<sequence length="123" mass="13640">MKLNIDERWLLELQERYVPEESHLVDFTALAAAIARHHTAGPRVGYEPDAAWAAACLAHTVVQLTPMASRNELFACVVTFSYMAAAGEAIHAKYGEINQLVRDAQSGAASVFELADRIRTWRV</sequence>
<name>A0A4U0SWI4_9ACTN</name>
<dbReference type="AlphaFoldDB" id="A0A4U0SWI4"/>
<dbReference type="EMBL" id="SUMC01000045">
    <property type="protein sequence ID" value="TKA04865.1"/>
    <property type="molecule type" value="Genomic_DNA"/>
</dbReference>